<dbReference type="SUPFAM" id="SSF46458">
    <property type="entry name" value="Globin-like"/>
    <property type="match status" value="1"/>
</dbReference>
<evidence type="ECO:0000256" key="2">
    <source>
        <dbReference type="ARBA" id="ARBA00022448"/>
    </source>
</evidence>
<dbReference type="RefSeq" id="WP_126766872.1">
    <property type="nucleotide sequence ID" value="NZ_PIPJ01000003.1"/>
</dbReference>
<dbReference type="GO" id="GO:0005344">
    <property type="term" value="F:oxygen carrier activity"/>
    <property type="evidence" value="ECO:0007669"/>
    <property type="project" value="UniProtKB-UniRule"/>
</dbReference>
<comment type="cofactor">
    <cofactor evidence="7">
        <name>heme</name>
        <dbReference type="ChEBI" id="CHEBI:30413"/>
    </cofactor>
    <text evidence="7">Binds 1 heme group per subunit.</text>
</comment>
<keyword evidence="9" id="KW-0732">Signal</keyword>
<keyword evidence="4 6" id="KW-0479">Metal-binding</keyword>
<keyword evidence="2 6" id="KW-0813">Transport</keyword>
<evidence type="ECO:0000256" key="5">
    <source>
        <dbReference type="ARBA" id="ARBA00023004"/>
    </source>
</evidence>
<feature type="binding site" description="distal binding residue" evidence="8">
    <location>
        <position position="94"/>
    </location>
    <ligand>
        <name>heme</name>
        <dbReference type="ChEBI" id="CHEBI:30413"/>
    </ligand>
    <ligandPart>
        <name>Fe</name>
        <dbReference type="ChEBI" id="CHEBI:18248"/>
    </ligandPart>
</feature>
<feature type="binding site" description="distal binding residue" evidence="8">
    <location>
        <position position="137"/>
    </location>
    <ligand>
        <name>heme</name>
        <dbReference type="ChEBI" id="CHEBI:30413"/>
    </ligand>
    <ligandPart>
        <name>Fe</name>
        <dbReference type="ChEBI" id="CHEBI:18248"/>
    </ligandPart>
</feature>
<feature type="signal peptide" evidence="9">
    <location>
        <begin position="1"/>
        <end position="23"/>
    </location>
</feature>
<dbReference type="AlphaFoldDB" id="A0A432VWZ9"/>
<evidence type="ECO:0000256" key="9">
    <source>
        <dbReference type="SAM" id="SignalP"/>
    </source>
</evidence>
<dbReference type="InterPro" id="IPR016339">
    <property type="entry name" value="Hemoglobin_trunc_I"/>
</dbReference>
<gene>
    <name evidence="10" type="ORF">CWE08_06470</name>
</gene>
<dbReference type="GO" id="GO:0019825">
    <property type="term" value="F:oxygen binding"/>
    <property type="evidence" value="ECO:0007669"/>
    <property type="project" value="InterPro"/>
</dbReference>
<dbReference type="Pfam" id="PF01152">
    <property type="entry name" value="Bac_globin"/>
    <property type="match status" value="1"/>
</dbReference>
<evidence type="ECO:0000256" key="4">
    <source>
        <dbReference type="ARBA" id="ARBA00022723"/>
    </source>
</evidence>
<dbReference type="InterPro" id="IPR001486">
    <property type="entry name" value="Hemoglobin_trunc"/>
</dbReference>
<name>A0A432VWZ9_9GAMM</name>
<evidence type="ECO:0000256" key="1">
    <source>
        <dbReference type="ARBA" id="ARBA00009660"/>
    </source>
</evidence>
<evidence type="ECO:0000256" key="7">
    <source>
        <dbReference type="PIRSR" id="PIRSR002030-1"/>
    </source>
</evidence>
<dbReference type="GO" id="GO:0046872">
    <property type="term" value="F:metal ion binding"/>
    <property type="evidence" value="ECO:0007669"/>
    <property type="project" value="UniProtKB-UniRule"/>
</dbReference>
<feature type="binding site" description="proximal binding residue" evidence="7">
    <location>
        <position position="94"/>
    </location>
    <ligand>
        <name>heme</name>
        <dbReference type="ChEBI" id="CHEBI:30413"/>
    </ligand>
    <ligandPart>
        <name>Fe</name>
        <dbReference type="ChEBI" id="CHEBI:18248"/>
    </ligandPart>
</feature>
<proteinExistence type="inferred from homology"/>
<accession>A0A432VWZ9</accession>
<comment type="similarity">
    <text evidence="1 6">Belongs to the truncated hemoglobin family. Group I subfamily.</text>
</comment>
<dbReference type="Gene3D" id="1.10.490.10">
    <property type="entry name" value="Globins"/>
    <property type="match status" value="1"/>
</dbReference>
<comment type="caution">
    <text evidence="10">The sequence shown here is derived from an EMBL/GenBank/DDBJ whole genome shotgun (WGS) entry which is preliminary data.</text>
</comment>
<evidence type="ECO:0000256" key="3">
    <source>
        <dbReference type="ARBA" id="ARBA00022617"/>
    </source>
</evidence>
<keyword evidence="6" id="KW-0561">Oxygen transport</keyword>
<evidence type="ECO:0000313" key="11">
    <source>
        <dbReference type="Proteomes" id="UP000288395"/>
    </source>
</evidence>
<reference evidence="11" key="1">
    <citation type="journal article" date="2018" name="Front. Microbiol.">
        <title>Genome-Based Analysis Reveals the Taxonomy and Diversity of the Family Idiomarinaceae.</title>
        <authorList>
            <person name="Liu Y."/>
            <person name="Lai Q."/>
            <person name="Shao Z."/>
        </authorList>
    </citation>
    <scope>NUCLEOTIDE SEQUENCE [LARGE SCALE GENOMIC DNA]</scope>
    <source>
        <strain evidence="11">GBPy7</strain>
    </source>
</reference>
<evidence type="ECO:0000313" key="10">
    <source>
        <dbReference type="EMBL" id="RUO21221.1"/>
    </source>
</evidence>
<dbReference type="OrthoDB" id="9795814at2"/>
<dbReference type="Proteomes" id="UP000288395">
    <property type="component" value="Unassembled WGS sequence"/>
</dbReference>
<keyword evidence="5 6" id="KW-0408">Iron</keyword>
<dbReference type="CDD" id="cd00454">
    <property type="entry name" value="TrHb1_N"/>
    <property type="match status" value="1"/>
</dbReference>
<sequence>MYKFLISSVLFATISLLPGQADARDDSLYQQLGGTAGIEQIVEDTLFNSIDDRRIRHHFTEVDMVRLHEKLSEQICELAGGPCVYTGDDMVKSHTGMGVTRADFNALVEAMQLAMDDNNVSVTAQNRLLALLAPMHHEIVGL</sequence>
<dbReference type="PIRSF" id="PIRSF002030">
    <property type="entry name" value="Globin_Protozoa/Cyanobacteria"/>
    <property type="match status" value="1"/>
</dbReference>
<feature type="chain" id="PRO_5019542534" description="Group 1 truncated hemoglobin" evidence="9">
    <location>
        <begin position="24"/>
        <end position="142"/>
    </location>
</feature>
<organism evidence="10 11">
    <name type="scientific">Aliidiomarina iranensis</name>
    <dbReference type="NCBI Taxonomy" id="1434071"/>
    <lineage>
        <taxon>Bacteria</taxon>
        <taxon>Pseudomonadati</taxon>
        <taxon>Pseudomonadota</taxon>
        <taxon>Gammaproteobacteria</taxon>
        <taxon>Alteromonadales</taxon>
        <taxon>Idiomarinaceae</taxon>
        <taxon>Aliidiomarina</taxon>
    </lineage>
</organism>
<dbReference type="InterPro" id="IPR012292">
    <property type="entry name" value="Globin/Proto"/>
</dbReference>
<dbReference type="InterPro" id="IPR009050">
    <property type="entry name" value="Globin-like_sf"/>
</dbReference>
<keyword evidence="11" id="KW-1185">Reference proteome</keyword>
<protein>
    <recommendedName>
        <fullName evidence="6">Group 1 truncated hemoglobin</fullName>
    </recommendedName>
</protein>
<evidence type="ECO:0000256" key="8">
    <source>
        <dbReference type="PIRSR" id="PIRSR601486-1"/>
    </source>
</evidence>
<keyword evidence="3 6" id="KW-0349">Heme</keyword>
<dbReference type="GO" id="GO:0020037">
    <property type="term" value="F:heme binding"/>
    <property type="evidence" value="ECO:0007669"/>
    <property type="project" value="InterPro"/>
</dbReference>
<evidence type="ECO:0000256" key="6">
    <source>
        <dbReference type="PIRNR" id="PIRNR002030"/>
    </source>
</evidence>
<dbReference type="EMBL" id="PIPJ01000003">
    <property type="protein sequence ID" value="RUO21221.1"/>
    <property type="molecule type" value="Genomic_DNA"/>
</dbReference>